<dbReference type="InterPro" id="IPR003423">
    <property type="entry name" value="OMP_efflux"/>
</dbReference>
<evidence type="ECO:0000256" key="2">
    <source>
        <dbReference type="RuleBase" id="RU362097"/>
    </source>
</evidence>
<evidence type="ECO:0000256" key="3">
    <source>
        <dbReference type="SAM" id="Coils"/>
    </source>
</evidence>
<dbReference type="PROSITE" id="PS51257">
    <property type="entry name" value="PROKAR_LIPOPROTEIN"/>
    <property type="match status" value="1"/>
</dbReference>
<evidence type="ECO:0000313" key="4">
    <source>
        <dbReference type="EMBL" id="GHD55563.1"/>
    </source>
</evidence>
<evidence type="ECO:0000313" key="5">
    <source>
        <dbReference type="Proteomes" id="UP000604737"/>
    </source>
</evidence>
<dbReference type="Gene3D" id="1.20.1600.10">
    <property type="entry name" value="Outer membrane efflux proteins (OEP)"/>
    <property type="match status" value="1"/>
</dbReference>
<name>A0ABQ3GX44_9NEIS</name>
<keyword evidence="2" id="KW-0449">Lipoprotein</keyword>
<dbReference type="Gene3D" id="2.20.200.10">
    <property type="entry name" value="Outer membrane efflux proteins (OEP)"/>
    <property type="match status" value="1"/>
</dbReference>
<sequence>MYRIRILPLILAAALAGCAVGPDYQRPDSAATASGPAAADAFREVPEGWTVASPADHVPRGAWWTVYGDPLLNELAAQVDVSNQNVAAAIARYRQARSSAQEARAAFFPTLGLSYGASRNGSYDKNTQAVQIQNSQTLSLDASWEPDIWGGIRRQVESSDAGAEASAADLAAARLSAQAELVQDYLQLRITDAQKRLADETAAAYARSLKLTQNKYAAGIVTRADVAQAQSQLKSAEAQAIDLELSRRQLEHAIAILVGKAPSQFSLVADPGWQPALPMIPAGVPSQLLERRPDVASAERAVASANAQVGVAKAAFFPSLVLKASGGFQSASLSDWFNAPGRVWALGATVAETIFDAGARSARSDQAVAAYDASVATYRQTVLGGLQEVEDNLAAIDLLAKEVDAQNDAVAAAREAERLALNQYTAGTVDYLNVASAQATRYASEKTALQLVGRQLSASVLLIKAIGGGWDGNVTPQLARP</sequence>
<dbReference type="RefSeq" id="WP_189458234.1">
    <property type="nucleotide sequence ID" value="NZ_BMYO01000001.1"/>
</dbReference>
<dbReference type="NCBIfam" id="TIGR01845">
    <property type="entry name" value="outer_NodT"/>
    <property type="match status" value="1"/>
</dbReference>
<keyword evidence="2" id="KW-0732">Signal</keyword>
<keyword evidence="5" id="KW-1185">Reference proteome</keyword>
<dbReference type="InterPro" id="IPR010131">
    <property type="entry name" value="MdtP/NodT-like"/>
</dbReference>
<comment type="caution">
    <text evidence="4">The sequence shown here is derived from an EMBL/GenBank/DDBJ whole genome shotgun (WGS) entry which is preliminary data.</text>
</comment>
<protein>
    <submittedName>
        <fullName evidence="4">RND transporter</fullName>
    </submittedName>
</protein>
<dbReference type="EMBL" id="BMYO01000001">
    <property type="protein sequence ID" value="GHD55563.1"/>
    <property type="molecule type" value="Genomic_DNA"/>
</dbReference>
<organism evidence="4 5">
    <name type="scientific">Jeongeupia chitinilytica</name>
    <dbReference type="NCBI Taxonomy" id="1041641"/>
    <lineage>
        <taxon>Bacteria</taxon>
        <taxon>Pseudomonadati</taxon>
        <taxon>Pseudomonadota</taxon>
        <taxon>Betaproteobacteria</taxon>
        <taxon>Neisseriales</taxon>
        <taxon>Chitinibacteraceae</taxon>
        <taxon>Jeongeupia</taxon>
    </lineage>
</organism>
<comment type="similarity">
    <text evidence="1 2">Belongs to the outer membrane factor (OMF) (TC 1.B.17) family.</text>
</comment>
<dbReference type="PANTHER" id="PTHR30203">
    <property type="entry name" value="OUTER MEMBRANE CATION EFFLUX PROTEIN"/>
    <property type="match status" value="1"/>
</dbReference>
<keyword evidence="2" id="KW-0472">Membrane</keyword>
<feature type="coiled-coil region" evidence="3">
    <location>
        <begin position="226"/>
        <end position="253"/>
    </location>
</feature>
<proteinExistence type="inferred from homology"/>
<comment type="subcellular location">
    <subcellularLocation>
        <location evidence="2">Cell membrane</location>
        <topology evidence="2">Lipid-anchor</topology>
    </subcellularLocation>
</comment>
<keyword evidence="2" id="KW-0812">Transmembrane</keyword>
<feature type="coiled-coil region" evidence="3">
    <location>
        <begin position="386"/>
        <end position="416"/>
    </location>
</feature>
<dbReference type="Pfam" id="PF02321">
    <property type="entry name" value="OEP"/>
    <property type="match status" value="2"/>
</dbReference>
<feature type="signal peptide" evidence="2">
    <location>
        <begin position="1"/>
        <end position="19"/>
    </location>
</feature>
<reference evidence="5" key="1">
    <citation type="journal article" date="2019" name="Int. J. Syst. Evol. Microbiol.">
        <title>The Global Catalogue of Microorganisms (GCM) 10K type strain sequencing project: providing services to taxonomists for standard genome sequencing and annotation.</title>
        <authorList>
            <consortium name="The Broad Institute Genomics Platform"/>
            <consortium name="The Broad Institute Genome Sequencing Center for Infectious Disease"/>
            <person name="Wu L."/>
            <person name="Ma J."/>
        </authorList>
    </citation>
    <scope>NUCLEOTIDE SEQUENCE [LARGE SCALE GENOMIC DNA]</scope>
    <source>
        <strain evidence="5">KCTC 23701</strain>
    </source>
</reference>
<keyword evidence="2" id="KW-0564">Palmitate</keyword>
<accession>A0ABQ3GX44</accession>
<dbReference type="PANTHER" id="PTHR30203:SF33">
    <property type="entry name" value="BLR4455 PROTEIN"/>
    <property type="match status" value="1"/>
</dbReference>
<dbReference type="SUPFAM" id="SSF56954">
    <property type="entry name" value="Outer membrane efflux proteins (OEP)"/>
    <property type="match status" value="1"/>
</dbReference>
<keyword evidence="2" id="KW-1134">Transmembrane beta strand</keyword>
<dbReference type="Proteomes" id="UP000604737">
    <property type="component" value="Unassembled WGS sequence"/>
</dbReference>
<keyword evidence="3" id="KW-0175">Coiled coil</keyword>
<feature type="chain" id="PRO_5044955781" evidence="2">
    <location>
        <begin position="20"/>
        <end position="481"/>
    </location>
</feature>
<gene>
    <name evidence="4" type="ORF">GCM10007350_01410</name>
</gene>
<evidence type="ECO:0000256" key="1">
    <source>
        <dbReference type="ARBA" id="ARBA00007613"/>
    </source>
</evidence>